<dbReference type="EMBL" id="PISD01000040">
    <property type="protein sequence ID" value="PKG27627.1"/>
    <property type="molecule type" value="Genomic_DNA"/>
</dbReference>
<evidence type="ECO:0000259" key="1">
    <source>
        <dbReference type="Pfam" id="PF11181"/>
    </source>
</evidence>
<protein>
    <submittedName>
        <fullName evidence="2">General stress protein</fullName>
    </submittedName>
</protein>
<feature type="domain" description="General stress protein 17M-like" evidence="1">
    <location>
        <begin position="3"/>
        <end position="98"/>
    </location>
</feature>
<keyword evidence="3" id="KW-1185">Reference proteome</keyword>
<reference evidence="2 3" key="1">
    <citation type="journal article" date="2010" name="Int. J. Syst. Evol. Microbiol.">
        <title>Bacillus horneckiae sp. nov., isolated from a spacecraft-assembly clean room.</title>
        <authorList>
            <person name="Vaishampayan P."/>
            <person name="Probst A."/>
            <person name="Krishnamurthi S."/>
            <person name="Ghosh S."/>
            <person name="Osman S."/>
            <person name="McDowall A."/>
            <person name="Ruckmani A."/>
            <person name="Mayilraj S."/>
            <person name="Venkateswaran K."/>
        </authorList>
    </citation>
    <scope>NUCLEOTIDE SEQUENCE [LARGE SCALE GENOMIC DNA]</scope>
    <source>
        <strain evidence="3">1PO1SC</strain>
    </source>
</reference>
<accession>A0A2N0ZDP9</accession>
<dbReference type="Proteomes" id="UP000233343">
    <property type="component" value="Unassembled WGS sequence"/>
</dbReference>
<dbReference type="Pfam" id="PF11181">
    <property type="entry name" value="YflT"/>
    <property type="match status" value="1"/>
</dbReference>
<dbReference type="InterPro" id="IPR025889">
    <property type="entry name" value="GSP17M-like_dom"/>
</dbReference>
<sequence>MYKIEVVENGVQAISTINSLENQGFAKKDIYLFAHDKDRSENLTDATDTSGVGMKEQGVFDSIGNVFRSRGDELRTKMASLGMTDVEAQQYEEVLDAGKLVVVGSNVN</sequence>
<comment type="caution">
    <text evidence="2">The sequence shown here is derived from an EMBL/GenBank/DDBJ whole genome shotgun (WGS) entry which is preliminary data.</text>
</comment>
<organism evidence="2 3">
    <name type="scientific">Cytobacillus horneckiae</name>
    <dbReference type="NCBI Taxonomy" id="549687"/>
    <lineage>
        <taxon>Bacteria</taxon>
        <taxon>Bacillati</taxon>
        <taxon>Bacillota</taxon>
        <taxon>Bacilli</taxon>
        <taxon>Bacillales</taxon>
        <taxon>Bacillaceae</taxon>
        <taxon>Cytobacillus</taxon>
    </lineage>
</organism>
<gene>
    <name evidence="2" type="ORF">CWS20_18050</name>
</gene>
<dbReference type="AlphaFoldDB" id="A0A2N0ZDP9"/>
<name>A0A2N0ZDP9_9BACI</name>
<proteinExistence type="predicted"/>
<evidence type="ECO:0000313" key="3">
    <source>
        <dbReference type="Proteomes" id="UP000233343"/>
    </source>
</evidence>
<dbReference type="RefSeq" id="WP_066189004.1">
    <property type="nucleotide sequence ID" value="NZ_CP194732.1"/>
</dbReference>
<evidence type="ECO:0000313" key="2">
    <source>
        <dbReference type="EMBL" id="PKG27627.1"/>
    </source>
</evidence>